<dbReference type="Pfam" id="PF00013">
    <property type="entry name" value="KH_1"/>
    <property type="match status" value="2"/>
</dbReference>
<dbReference type="PANTHER" id="PTHR46081">
    <property type="entry name" value="PEPTIDE METHIONINE SULFOXIDE REDUCTASE 2"/>
    <property type="match status" value="1"/>
</dbReference>
<dbReference type="CDD" id="cd00105">
    <property type="entry name" value="KH-I"/>
    <property type="match status" value="3"/>
</dbReference>
<feature type="region of interest" description="Disordered" evidence="7">
    <location>
        <begin position="1654"/>
        <end position="1711"/>
    </location>
</feature>
<comment type="caution">
    <text evidence="9">The sequence shown here is derived from an EMBL/GenBank/DDBJ whole genome shotgun (WGS) entry which is preliminary data.</text>
</comment>
<dbReference type="PROSITE" id="PS51790">
    <property type="entry name" value="MSRB"/>
    <property type="match status" value="1"/>
</dbReference>
<comment type="similarity">
    <text evidence="2">Belongs to the MsrB Met sulfoxide reductase family.</text>
</comment>
<dbReference type="Gene3D" id="3.30.1370.10">
    <property type="entry name" value="K Homology domain, type 1"/>
    <property type="match status" value="2"/>
</dbReference>
<feature type="region of interest" description="Disordered" evidence="7">
    <location>
        <begin position="1529"/>
        <end position="1594"/>
    </location>
</feature>
<feature type="compositionally biased region" description="Basic and acidic residues" evidence="7">
    <location>
        <begin position="1698"/>
        <end position="1711"/>
    </location>
</feature>
<dbReference type="PROSITE" id="PS50084">
    <property type="entry name" value="KH_TYPE_1"/>
    <property type="match status" value="3"/>
</dbReference>
<keyword evidence="3" id="KW-0479">Metal-binding</keyword>
<protein>
    <recommendedName>
        <fullName evidence="8">MsrB domain-containing protein</fullName>
    </recommendedName>
</protein>
<feature type="compositionally biased region" description="Low complexity" evidence="7">
    <location>
        <begin position="1529"/>
        <end position="1538"/>
    </location>
</feature>
<organism evidence="9 10">
    <name type="scientific">Polarella glacialis</name>
    <name type="common">Dinoflagellate</name>
    <dbReference type="NCBI Taxonomy" id="89957"/>
    <lineage>
        <taxon>Eukaryota</taxon>
        <taxon>Sar</taxon>
        <taxon>Alveolata</taxon>
        <taxon>Dinophyceae</taxon>
        <taxon>Suessiales</taxon>
        <taxon>Suessiaceae</taxon>
        <taxon>Polarella</taxon>
    </lineage>
</organism>
<feature type="region of interest" description="Disordered" evidence="7">
    <location>
        <begin position="1258"/>
        <end position="1305"/>
    </location>
</feature>
<feature type="compositionally biased region" description="Low complexity" evidence="7">
    <location>
        <begin position="2207"/>
        <end position="2241"/>
    </location>
</feature>
<sequence>MCLCRLLAARPELYAVPKKKGVTNLGRLRQDVHLKEEEWAVILTEKQYQVLRRKATEPGNLLKFPQGFDDHFEPGTYMCAGCWAAGYRRALYTSRMKFDCRCGWPGFWTNVQGAVCEEVDPDGQRREILCTRCCGHLGHLYRKEDHGFSTDERHCVNSSCLVFLPAEGELFSITFRILRFEKWGPASMFHAFLAASTVFEPAFGLAVRFYADVVHTFEDSPSSTNTHRHRDSGVAVLVSFTNLRSGRAAMSAGRYSATFLASVLQNGAAQWITDRLCTVCFAVYRASIFQNLSSAVRARLPLAELLRPGAGTEVLQAVLRAPSSDAAERYVAEVLLHRAEVGEDVCREGQMEQGSATEAEEARRWRELEPPVVAGLASLRDSEALGRLAVPGAVILRIATRHLRIAAGTGGACAAGEAMLRLPLTLEAVEEEQGPFADLVVREVAYSSRDHESVACSSELGTSSSQGLLSYAVRVEVLQLPLGLADDGVAPDESVDDASEPVFSEDRRNALQGLVARAGTWAEICCQRYGSVVFVAPAHQSALAKLLVELDLTQTLAALSPRSGDARGQLSAALVAHARRLRETSPEVVPDSSLVARALLCLAATSSSFHLPSGEAVLANPGPLLLLQGRDVIPSFSLAAGLLVERQREHGVVLGLGASAGDRPRTLLLTRRSLPRCRAAIGLPVEGSVLAALLIPRAAGPGGREPGEPMPSLVGVRQTEAAQGCPRSFEDEDLEDLLARQLGLRVLRVLRLGSGFESSRPERSRLCRAVAEASGPSLRAETDPADGRTTVLVGLREEVEAAAARLARLSSRSVQLPLRLVWNLLGRGGAAIRQLEQDSGSEAALPALLRVEKDLQPPVLEIFGEEVAVQRAEQLLGLRHAHAELEVPREAVRRIIGRGGANIREVEAATGASLHVDAKCEPCWVEVLGDAQAVESALALLRERVAPPVKVRVPQRLVPVIIGRGGANCRELEAQSGASLRVLSTAKGEKWEDTSFSIDAEEASAEVEVSGDGAAVGRARELLLESADWLSRGPCGWVLREVEAALPGVKLDMKWRRASGRPQVEEQSNNSEQMAAMVEGFGEQEAVDAALAAVRQRASPLLRRVEVPQQALSLLLAARGASLAAIEASVPGVRLRCRPEPRAADAFASQDCGSQESCAIVEVLADSEEQLQRAAELLAARTESHRLQVPIADCHKLTACRGFVIRAIQMNTKTLIYMPSAERCAAEAQDFLVLEVFGEASDRADAIARLKAILDAQQNSQQRSASNSPGRQADPSRASRQTASLGSHLPSTGSRELASSRSCSQPPGLAACPQQLAHCMPPLPPLPPVLAEVAPLPHLPPVPVEVAPLVAKGEPKLPCRSEGLGSRSVQQLPYANAGMAQFVTPWRSGMSNPSPLICGKMPALSDSWWRHDKAAVPAVEAVAVAVAVPTVEARSDEEMLAAVEDQPVPAESVPEEGVEERQLEAGEDTVILAAAAAGVLRPLRSNLSQRLPASLVLESSAPLPLAWRLPVSLATPEKLQVPGLLLTEGEGTATASGGERSEGTTKASEGVSLPEGEGGGDEVARSLDSAWDDPPLQQQQQQQQQQQEPEDGEDTVALETAAAFLLPRDQGLSASGGPSLRLGGCLGEMPTQLVLESSASLPWAWKLPVDLATPPKRPLEQETQEEAEQPSEERVQKVRRSQDKEGSGPGTPEVEAMEVQREEASFSGRKEGVLSSGLRRALFSGQKEEVEMELNEERRKVPSSLGVPAGRPCRASLPAGLGATAGSLGASCSSALPEQLLASEGLKPDSLPWAWRMLPMSLDTPPNRSAERPASPAGSKRSAESVVEARRHLSFDEACEGLEAVASPATVVPGAPLACAQHLEEPVVEEPVLLGTPVRPEVENCLGVPSGRQLGAPRPGGLHRFSLPAGLLEQRQLCWRPLFGPGGRSPEMPERLLMDSSEHLPWAWKLLPAEALNSPARSQDETGQEIPDPEAHSWLEQSPRQTTDLPQELHTPSVKSLPSSWMLPPKVESPVTNMMPHRQGEEAAQTPCAVQLQQGFSSSEEPGEELSPLLQEVPEQLPPGVDVQLPSPSALLQLPLPSALPSPPCWGRGGLAADALAREVQRQMEALQPAPLLPAGVAFPRSWTQPTVIQPGMFRQSDPGAIRQEALMSGTHLPLSSGGMPPPFGRPLCRRQGGGPLAIASSCNRSRSPPSPGLASEPQRWRSLGSDSGLLLPGKPPLLTACEAAAATPSSSSSPKGSAREGLGLREEQDGGSLSPEERGGGETCKSQRPGAEQLVGSALRELARPLVAAKTLQRAPLRSRSPRRINLTDEGCPPEARQSGQHDAAQAKLYILDGLNILRKRNRPTNGFGQVPLEWEQLETACRYYTLQGHRISVFLPPLGPDQEHELERFREMFGDIFVVCQSASDDVFMINTVKLHEARRSEDLHEGGPGCFIVTNDRFQDWQRRGDVDSAFVGRHCVRFAFMLGDFIPSELH</sequence>
<feature type="compositionally biased region" description="Low complexity" evidence="7">
    <location>
        <begin position="1258"/>
        <end position="1268"/>
    </location>
</feature>
<dbReference type="GO" id="GO:0030091">
    <property type="term" value="P:protein repair"/>
    <property type="evidence" value="ECO:0007669"/>
    <property type="project" value="InterPro"/>
</dbReference>
<dbReference type="SUPFAM" id="SSF54791">
    <property type="entry name" value="Eukaryotic type KH-domain (KH-domain type I)"/>
    <property type="match status" value="2"/>
</dbReference>
<feature type="domain" description="MsrB" evidence="8">
    <location>
        <begin position="36"/>
        <end position="166"/>
    </location>
</feature>
<keyword evidence="4" id="KW-0862">Zinc</keyword>
<dbReference type="InterPro" id="IPR002579">
    <property type="entry name" value="Met_Sox_Rdtase_MsrB_dom"/>
</dbReference>
<dbReference type="GO" id="GO:0003723">
    <property type="term" value="F:RNA binding"/>
    <property type="evidence" value="ECO:0007669"/>
    <property type="project" value="UniProtKB-UniRule"/>
</dbReference>
<dbReference type="InterPro" id="IPR004087">
    <property type="entry name" value="KH_dom"/>
</dbReference>
<evidence type="ECO:0000256" key="1">
    <source>
        <dbReference type="ARBA" id="ARBA00001947"/>
    </source>
</evidence>
<feature type="region of interest" description="Disordered" evidence="7">
    <location>
        <begin position="2159"/>
        <end position="2275"/>
    </location>
</feature>
<dbReference type="InterPro" id="IPR004088">
    <property type="entry name" value="KH_dom_type_1"/>
</dbReference>
<reference evidence="9" key="1">
    <citation type="submission" date="2021-02" db="EMBL/GenBank/DDBJ databases">
        <authorList>
            <person name="Dougan E. K."/>
            <person name="Rhodes N."/>
            <person name="Thang M."/>
            <person name="Chan C."/>
        </authorList>
    </citation>
    <scope>NUCLEOTIDE SEQUENCE</scope>
</reference>
<evidence type="ECO:0000256" key="3">
    <source>
        <dbReference type="ARBA" id="ARBA00022723"/>
    </source>
</evidence>
<feature type="compositionally biased region" description="Polar residues" evidence="7">
    <location>
        <begin position="1278"/>
        <end position="1305"/>
    </location>
</feature>
<dbReference type="PANTHER" id="PTHR46081:SF8">
    <property type="entry name" value="PEPTIDE METHIONINE SULFOXIDE REDUCTASE 2"/>
    <property type="match status" value="1"/>
</dbReference>
<keyword evidence="5" id="KW-0560">Oxidoreductase</keyword>
<feature type="compositionally biased region" description="Low complexity" evidence="7">
    <location>
        <begin position="1577"/>
        <end position="1587"/>
    </location>
</feature>
<evidence type="ECO:0000256" key="4">
    <source>
        <dbReference type="ARBA" id="ARBA00022833"/>
    </source>
</evidence>
<feature type="region of interest" description="Disordered" evidence="7">
    <location>
        <begin position="1979"/>
        <end position="2007"/>
    </location>
</feature>
<dbReference type="InterPro" id="IPR028427">
    <property type="entry name" value="Met_Sox_Rdtase_MsrB"/>
</dbReference>
<name>A0A813LB15_POLGL</name>
<proteinExistence type="inferred from homology"/>
<dbReference type="InterPro" id="IPR011057">
    <property type="entry name" value="Mss4-like_sf"/>
</dbReference>
<accession>A0A813LB15</accession>
<keyword evidence="6" id="KW-0694">RNA-binding</keyword>
<dbReference type="EMBL" id="CAJNNW010034594">
    <property type="protein sequence ID" value="CAE8723242.1"/>
    <property type="molecule type" value="Genomic_DNA"/>
</dbReference>
<evidence type="ECO:0000256" key="7">
    <source>
        <dbReference type="SAM" id="MobiDB-lite"/>
    </source>
</evidence>
<evidence type="ECO:0000313" key="9">
    <source>
        <dbReference type="EMBL" id="CAE8723242.1"/>
    </source>
</evidence>
<evidence type="ECO:0000256" key="6">
    <source>
        <dbReference type="PROSITE-ProRule" id="PRU00117"/>
    </source>
</evidence>
<dbReference type="SMART" id="SM00322">
    <property type="entry name" value="KH"/>
    <property type="match status" value="4"/>
</dbReference>
<dbReference type="GO" id="GO:0006979">
    <property type="term" value="P:response to oxidative stress"/>
    <property type="evidence" value="ECO:0007669"/>
    <property type="project" value="InterPro"/>
</dbReference>
<dbReference type="Pfam" id="PF01641">
    <property type="entry name" value="SelR"/>
    <property type="match status" value="1"/>
</dbReference>
<dbReference type="Gene3D" id="3.40.50.11980">
    <property type="match status" value="1"/>
</dbReference>
<feature type="region of interest" description="Disordered" evidence="7">
    <location>
        <begin position="1804"/>
        <end position="1824"/>
    </location>
</feature>
<dbReference type="Proteomes" id="UP000626109">
    <property type="component" value="Unassembled WGS sequence"/>
</dbReference>
<dbReference type="Gene3D" id="2.170.150.20">
    <property type="entry name" value="Peptide methionine sulfoxide reductase"/>
    <property type="match status" value="1"/>
</dbReference>
<feature type="region of interest" description="Disordered" evidence="7">
    <location>
        <begin position="2309"/>
        <end position="2328"/>
    </location>
</feature>
<feature type="compositionally biased region" description="Basic and acidic residues" evidence="7">
    <location>
        <begin position="1671"/>
        <end position="1686"/>
    </location>
</feature>
<gene>
    <name evidence="9" type="ORF">PGLA2088_LOCUS43003</name>
</gene>
<evidence type="ECO:0000313" key="10">
    <source>
        <dbReference type="Proteomes" id="UP000626109"/>
    </source>
</evidence>
<dbReference type="GO" id="GO:0046872">
    <property type="term" value="F:metal ion binding"/>
    <property type="evidence" value="ECO:0007669"/>
    <property type="project" value="UniProtKB-KW"/>
</dbReference>
<evidence type="ECO:0000256" key="2">
    <source>
        <dbReference type="ARBA" id="ARBA00007174"/>
    </source>
</evidence>
<dbReference type="GO" id="GO:0033743">
    <property type="term" value="F:peptide-methionine (R)-S-oxide reductase activity"/>
    <property type="evidence" value="ECO:0007669"/>
    <property type="project" value="InterPro"/>
</dbReference>
<evidence type="ECO:0000259" key="8">
    <source>
        <dbReference type="PROSITE" id="PS51790"/>
    </source>
</evidence>
<feature type="compositionally biased region" description="Polar residues" evidence="7">
    <location>
        <begin position="1979"/>
        <end position="1989"/>
    </location>
</feature>
<dbReference type="SUPFAM" id="SSF51316">
    <property type="entry name" value="Mss4-like"/>
    <property type="match status" value="1"/>
</dbReference>
<evidence type="ECO:0000256" key="5">
    <source>
        <dbReference type="ARBA" id="ARBA00023002"/>
    </source>
</evidence>
<dbReference type="InterPro" id="IPR036612">
    <property type="entry name" value="KH_dom_type_1_sf"/>
</dbReference>
<comment type="cofactor">
    <cofactor evidence="1">
        <name>Zn(2+)</name>
        <dbReference type="ChEBI" id="CHEBI:29105"/>
    </cofactor>
</comment>